<name>A0A516KHR5_9BACI</name>
<evidence type="ECO:0000313" key="9">
    <source>
        <dbReference type="EMBL" id="QDP40924.1"/>
    </source>
</evidence>
<dbReference type="AlphaFoldDB" id="A0A516KHR5"/>
<evidence type="ECO:0000256" key="2">
    <source>
        <dbReference type="ARBA" id="ARBA00008610"/>
    </source>
</evidence>
<dbReference type="InterPro" id="IPR028082">
    <property type="entry name" value="Peripla_BP_I"/>
</dbReference>
<dbReference type="SUPFAM" id="SSF53822">
    <property type="entry name" value="Periplasmic binding protein-like I"/>
    <property type="match status" value="1"/>
</dbReference>
<reference evidence="9 10" key="1">
    <citation type="submission" date="2019-07" db="EMBL/GenBank/DDBJ databases">
        <authorList>
            <person name="Li J."/>
        </authorList>
    </citation>
    <scope>NUCLEOTIDE SEQUENCE [LARGE SCALE GENOMIC DNA]</scope>
    <source>
        <strain evidence="9 10">TKL69</strain>
    </source>
</reference>
<evidence type="ECO:0000256" key="1">
    <source>
        <dbReference type="ARBA" id="ARBA00004193"/>
    </source>
</evidence>
<sequence>MFNKRKMIIFVMIFTILLAGCGTEQAESKMDEKLKIGVMLSDVGLGDQSFSDSAFQGLIKARSELGILFDYRELSETETYEKGLEELVQNDNDVIIGLGYMVQEDLEKVAKKYPDKQFVIIDSVSELKNVTSVTFKSDEGSYLAGVVAALTTKSNTIGFIGGEDVELINAFADGFTNGAKSINPSIKVLVEYAGTYGDDKLGGSIAKDMIANKADVLFAAAGFTGVGVLKEAQMQGVYAIGVDSDQYFYAEKAVITSVLKKIDVAVYQLASDLVKDGKVPTGHIEFGINNEGVDLAPLRVIPYNDSQLEQIEEARQQFAE</sequence>
<dbReference type="KEGG" id="aqt:FN924_12440"/>
<dbReference type="Proteomes" id="UP000315215">
    <property type="component" value="Chromosome"/>
</dbReference>
<evidence type="ECO:0000256" key="7">
    <source>
        <dbReference type="SAM" id="SignalP"/>
    </source>
</evidence>
<organism evidence="9 10">
    <name type="scientific">Radiobacillus deserti</name>
    <dbReference type="NCBI Taxonomy" id="2594883"/>
    <lineage>
        <taxon>Bacteria</taxon>
        <taxon>Bacillati</taxon>
        <taxon>Bacillota</taxon>
        <taxon>Bacilli</taxon>
        <taxon>Bacillales</taxon>
        <taxon>Bacillaceae</taxon>
        <taxon>Radiobacillus</taxon>
    </lineage>
</organism>
<feature type="domain" description="ABC transporter substrate-binding protein PnrA-like" evidence="8">
    <location>
        <begin position="38"/>
        <end position="308"/>
    </location>
</feature>
<dbReference type="PANTHER" id="PTHR34296">
    <property type="entry name" value="TRANSCRIPTIONAL ACTIVATOR PROTEIN MED"/>
    <property type="match status" value="1"/>
</dbReference>
<dbReference type="RefSeq" id="WP_143894959.1">
    <property type="nucleotide sequence ID" value="NZ_CP041666.1"/>
</dbReference>
<keyword evidence="5" id="KW-0472">Membrane</keyword>
<accession>A0A516KHR5</accession>
<dbReference type="Pfam" id="PF02608">
    <property type="entry name" value="Bmp"/>
    <property type="match status" value="1"/>
</dbReference>
<proteinExistence type="inferred from homology"/>
<feature type="chain" id="PRO_5022123868" evidence="7">
    <location>
        <begin position="27"/>
        <end position="320"/>
    </location>
</feature>
<evidence type="ECO:0000256" key="3">
    <source>
        <dbReference type="ARBA" id="ARBA00022475"/>
    </source>
</evidence>
<evidence type="ECO:0000256" key="4">
    <source>
        <dbReference type="ARBA" id="ARBA00022729"/>
    </source>
</evidence>
<dbReference type="PANTHER" id="PTHR34296:SF2">
    <property type="entry name" value="ABC TRANSPORTER GUANOSINE-BINDING PROTEIN NUPN"/>
    <property type="match status" value="1"/>
</dbReference>
<dbReference type="OrthoDB" id="9784230at2"/>
<dbReference type="CDD" id="cd06354">
    <property type="entry name" value="PBP1_PrnA-like"/>
    <property type="match status" value="1"/>
</dbReference>
<evidence type="ECO:0000256" key="6">
    <source>
        <dbReference type="ARBA" id="ARBA00023288"/>
    </source>
</evidence>
<evidence type="ECO:0000259" key="8">
    <source>
        <dbReference type="Pfam" id="PF02608"/>
    </source>
</evidence>
<dbReference type="InterPro" id="IPR003760">
    <property type="entry name" value="PnrA-like"/>
</dbReference>
<comment type="similarity">
    <text evidence="2">Belongs to the BMP lipoprotein family.</text>
</comment>
<protein>
    <submittedName>
        <fullName evidence="9">BMP family ABC transporter substrate-binding protein</fullName>
    </submittedName>
</protein>
<evidence type="ECO:0000256" key="5">
    <source>
        <dbReference type="ARBA" id="ARBA00023136"/>
    </source>
</evidence>
<dbReference type="EMBL" id="CP041666">
    <property type="protein sequence ID" value="QDP40924.1"/>
    <property type="molecule type" value="Genomic_DNA"/>
</dbReference>
<comment type="subcellular location">
    <subcellularLocation>
        <location evidence="1">Cell membrane</location>
        <topology evidence="1">Lipid-anchor</topology>
    </subcellularLocation>
</comment>
<dbReference type="PROSITE" id="PS51257">
    <property type="entry name" value="PROKAR_LIPOPROTEIN"/>
    <property type="match status" value="1"/>
</dbReference>
<keyword evidence="6" id="KW-0449">Lipoprotein</keyword>
<evidence type="ECO:0000313" key="10">
    <source>
        <dbReference type="Proteomes" id="UP000315215"/>
    </source>
</evidence>
<keyword evidence="10" id="KW-1185">Reference proteome</keyword>
<feature type="signal peptide" evidence="7">
    <location>
        <begin position="1"/>
        <end position="26"/>
    </location>
</feature>
<dbReference type="InterPro" id="IPR050957">
    <property type="entry name" value="BMP_lipoprotein"/>
</dbReference>
<gene>
    <name evidence="9" type="ORF">FN924_12440</name>
</gene>
<dbReference type="Gene3D" id="3.40.50.2300">
    <property type="match status" value="2"/>
</dbReference>
<keyword evidence="3" id="KW-1003">Cell membrane</keyword>
<keyword evidence="4 7" id="KW-0732">Signal</keyword>
<dbReference type="GO" id="GO:0005886">
    <property type="term" value="C:plasma membrane"/>
    <property type="evidence" value="ECO:0007669"/>
    <property type="project" value="UniProtKB-SubCell"/>
</dbReference>